<gene>
    <name evidence="10" type="primary">ileS</name>
    <name evidence="14" type="ordered locus">Shel_10880</name>
</gene>
<comment type="subunit">
    <text evidence="10">Monomer.</text>
</comment>
<dbReference type="GO" id="GO:0000049">
    <property type="term" value="F:tRNA binding"/>
    <property type="evidence" value="ECO:0007669"/>
    <property type="project" value="InterPro"/>
</dbReference>
<dbReference type="Proteomes" id="UP000002026">
    <property type="component" value="Chromosome"/>
</dbReference>
<accession>C7N5D8</accession>
<feature type="binding site" evidence="10">
    <location>
        <position position="940"/>
    </location>
    <ligand>
        <name>Zn(2+)</name>
        <dbReference type="ChEBI" id="CHEBI:29105"/>
    </ligand>
</feature>
<dbReference type="KEGG" id="shi:Shel_10880"/>
<evidence type="ECO:0000259" key="13">
    <source>
        <dbReference type="Pfam" id="PF08264"/>
    </source>
</evidence>
<evidence type="ECO:0000256" key="8">
    <source>
        <dbReference type="ARBA" id="ARBA00025217"/>
    </source>
</evidence>
<dbReference type="EC" id="6.1.1.5" evidence="10"/>
<feature type="domain" description="Methionyl/Valyl/Leucyl/Isoleucyl-tRNA synthetase anticodon-binding" evidence="13">
    <location>
        <begin position="704"/>
        <end position="869"/>
    </location>
</feature>
<sequence>MGNDYKHTMNLPKTDFSMKANLPENEPKRLKKWSEQDIYHKVLEKNKDGEPFILHDGPPYANGPIHIGHAFNKILKDFVVKSHAQRGYFTPYIPGWDCHGQPIEHEVEKKLGTEKMNQLPQATIRRLCHEWAEKFVDVQRDGFMRLGVNADWFNPYLTFMPTFESANVEVFKKLYLDGAVYRGRKPIHWCSHCHTALAEAEIEYGDEVSPAIFVTFELTTVPEGLEGWEGKVDVAIWTTTPWTLPADDAVILHPDAEYVAVERNGRAVIFARALAEKCCAKFGWDFVLVNGDNGELWARTGTQLAYNRYKQPIFGDQGEEGLFIYADYVTLDDGTGIVHSAPGHGVDDYKAGMKFDVPVIMPVDDNGCFYVGDTIGFGGPFSGMEVNEANPKIIEWLDERGMLILHEDINHSYPHCWRCHRPVIFRATNQWFVSMDETGLREKALDQIYNHVDFYPEWGVNRIGAMVTDRPDWCISRQRSWGVPIPVFKCGDCGETIADEATFDAVIDLFNNEGADAWFTKEPVEYLPETTCCPKCGSRNIQPEKDILDVWWESGVSHVGVLQHRAEADHLRWPADMYLEGSDQHRGWFQSSLLLGTGAFGQSPYKSVVCCGFTVDENGEKMSKSKGNGIDPKQVADAYGADVLRLWVASTDYSVDVSIGDTILKRTSDAYRRFRNSFRFLLGNLSDFDDMRDAVALEDMKPIDVWAMLRLAEVLAEVERGYDEYRFHQVFRVLYDYVITDLSAIYMDVAKDRLYSEAPGSLARRSAQTVLMNILEVLVRVMSPILSFTCDEVWEHYPEAARNREGRPISVQLAGWPTVDDFVPAIPQGEEAEAFMARFNTLLEVRDVVTKALEDARNAGDLNKSQEAVLTITAPEDVIEVLNSFSSADLEELFIVSDVIVMEPADEELTAAVAKTDKEKCPRCWNHRKLGGNPNHPDVCARCGDVLDALGE</sequence>
<feature type="binding site" evidence="10">
    <location>
        <position position="624"/>
    </location>
    <ligand>
        <name>ATP</name>
        <dbReference type="ChEBI" id="CHEBI:30616"/>
    </ligand>
</feature>
<dbReference type="HAMAP" id="MF_02002">
    <property type="entry name" value="Ile_tRNA_synth_type1"/>
    <property type="match status" value="1"/>
</dbReference>
<dbReference type="PROSITE" id="PS00178">
    <property type="entry name" value="AA_TRNA_LIGASE_I"/>
    <property type="match status" value="1"/>
</dbReference>
<evidence type="ECO:0000256" key="7">
    <source>
        <dbReference type="ARBA" id="ARBA00023146"/>
    </source>
</evidence>
<comment type="subcellular location">
    <subcellularLocation>
        <location evidence="10">Cytoplasm</location>
    </subcellularLocation>
</comment>
<dbReference type="Pfam" id="PF08264">
    <property type="entry name" value="Anticodon_1"/>
    <property type="match status" value="1"/>
</dbReference>
<dbReference type="Pfam" id="PF00133">
    <property type="entry name" value="tRNA-synt_1"/>
    <property type="match status" value="1"/>
</dbReference>
<dbReference type="eggNOG" id="COG0060">
    <property type="taxonomic scope" value="Bacteria"/>
</dbReference>
<feature type="binding site" evidence="10">
    <location>
        <position position="580"/>
    </location>
    <ligand>
        <name>L-isoleucyl-5'-AMP</name>
        <dbReference type="ChEBI" id="CHEBI:178002"/>
    </ligand>
</feature>
<dbReference type="Gene3D" id="3.90.740.10">
    <property type="entry name" value="Valyl/Leucyl/Isoleucyl-tRNA synthetase, editing domain"/>
    <property type="match status" value="1"/>
</dbReference>
<name>C7N5D8_SLAHD</name>
<comment type="domain">
    <text evidence="10">IleRS has two distinct active sites: one for aminoacylation and one for editing. The misactivated valine is translocated from the active site to the editing site, which sterically excludes the correctly activated isoleucine. The single editing site contains two valyl binding pockets, one specific for each substrate (Val-AMP or Val-tRNA(Ile)).</text>
</comment>
<dbReference type="InterPro" id="IPR013155">
    <property type="entry name" value="M/V/L/I-tRNA-synth_anticd-bd"/>
</dbReference>
<dbReference type="InterPro" id="IPR033708">
    <property type="entry name" value="Anticodon_Ile_BEm"/>
</dbReference>
<feature type="short sequence motif" description="'KMSKS' region" evidence="10">
    <location>
        <begin position="621"/>
        <end position="625"/>
    </location>
</feature>
<evidence type="ECO:0000256" key="9">
    <source>
        <dbReference type="ARBA" id="ARBA00048359"/>
    </source>
</evidence>
<reference evidence="14 15" key="1">
    <citation type="journal article" date="2009" name="Stand. Genomic Sci.">
        <title>Complete genome sequence of Slackia heliotrinireducens type strain (RHS 1).</title>
        <authorList>
            <person name="Pukall R."/>
            <person name="Lapidus A."/>
            <person name="Nolan M."/>
            <person name="Copeland A."/>
            <person name="Glavina Del Rio T."/>
            <person name="Lucas S."/>
            <person name="Chen F."/>
            <person name="Tice H."/>
            <person name="Cheng J.F."/>
            <person name="Chertkov O."/>
            <person name="Bruce D."/>
            <person name="Goodwin L."/>
            <person name="Kuske C."/>
            <person name="Brettin T."/>
            <person name="Detter J.C."/>
            <person name="Han C."/>
            <person name="Pitluck S."/>
            <person name="Pati A."/>
            <person name="Mavrommatis K."/>
            <person name="Ivanova N."/>
            <person name="Ovchinnikova G."/>
            <person name="Chen A."/>
            <person name="Palaniappan K."/>
            <person name="Schneider S."/>
            <person name="Rohde M."/>
            <person name="Chain P."/>
            <person name="D'haeseleer P."/>
            <person name="Goker M."/>
            <person name="Bristow J."/>
            <person name="Eisen J.A."/>
            <person name="Markowitz V."/>
            <person name="Kyrpides N.C."/>
            <person name="Klenk H.P."/>
            <person name="Hugenholtz P."/>
        </authorList>
    </citation>
    <scope>NUCLEOTIDE SEQUENCE [LARGE SCALE GENOMIC DNA]</scope>
    <source>
        <strain evidence="15">ATCC 29202 / DSM 20476 / NCTC 11029 / RHS 1</strain>
    </source>
</reference>
<evidence type="ECO:0000313" key="14">
    <source>
        <dbReference type="EMBL" id="ACV22123.1"/>
    </source>
</evidence>
<dbReference type="PANTHER" id="PTHR42765:SF1">
    <property type="entry name" value="ISOLEUCINE--TRNA LIGASE, MITOCHONDRIAL"/>
    <property type="match status" value="1"/>
</dbReference>
<feature type="domain" description="Zinc finger FPG/IleRS-type" evidence="12">
    <location>
        <begin position="919"/>
        <end position="943"/>
    </location>
</feature>
<dbReference type="SUPFAM" id="SSF47323">
    <property type="entry name" value="Anticodon-binding domain of a subclass of class I aminoacyl-tRNA synthetases"/>
    <property type="match status" value="1"/>
</dbReference>
<comment type="catalytic activity">
    <reaction evidence="9 10">
        <text>tRNA(Ile) + L-isoleucine + ATP = L-isoleucyl-tRNA(Ile) + AMP + diphosphate</text>
        <dbReference type="Rhea" id="RHEA:11060"/>
        <dbReference type="Rhea" id="RHEA-COMP:9666"/>
        <dbReference type="Rhea" id="RHEA-COMP:9695"/>
        <dbReference type="ChEBI" id="CHEBI:30616"/>
        <dbReference type="ChEBI" id="CHEBI:33019"/>
        <dbReference type="ChEBI" id="CHEBI:58045"/>
        <dbReference type="ChEBI" id="CHEBI:78442"/>
        <dbReference type="ChEBI" id="CHEBI:78528"/>
        <dbReference type="ChEBI" id="CHEBI:456215"/>
        <dbReference type="EC" id="6.1.1.5"/>
    </reaction>
</comment>
<keyword evidence="2 10" id="KW-0963">Cytoplasm</keyword>
<dbReference type="PANTHER" id="PTHR42765">
    <property type="entry name" value="SOLEUCYL-TRNA SYNTHETASE"/>
    <property type="match status" value="1"/>
</dbReference>
<dbReference type="EMBL" id="CP001684">
    <property type="protein sequence ID" value="ACV22123.1"/>
    <property type="molecule type" value="Genomic_DNA"/>
</dbReference>
<keyword evidence="10" id="KW-0479">Metal-binding</keyword>
<dbReference type="InterPro" id="IPR009008">
    <property type="entry name" value="Val/Leu/Ile-tRNA-synth_edit"/>
</dbReference>
<feature type="domain" description="Aminoacyl-tRNA synthetase class Ia" evidence="11">
    <location>
        <begin position="29"/>
        <end position="659"/>
    </location>
</feature>
<dbReference type="InterPro" id="IPR023585">
    <property type="entry name" value="Ile-tRNA-ligase_type1"/>
</dbReference>
<comment type="similarity">
    <text evidence="1 10">Belongs to the class-I aminoacyl-tRNA synthetase family. IleS type 1 subfamily.</text>
</comment>
<keyword evidence="10" id="KW-0862">Zinc</keyword>
<dbReference type="InterPro" id="IPR050081">
    <property type="entry name" value="Ile-tRNA_ligase"/>
</dbReference>
<dbReference type="InterPro" id="IPR001412">
    <property type="entry name" value="aa-tRNA-synth_I_CS"/>
</dbReference>
<evidence type="ECO:0000313" key="15">
    <source>
        <dbReference type="Proteomes" id="UP000002026"/>
    </source>
</evidence>
<dbReference type="PRINTS" id="PR00984">
    <property type="entry name" value="TRNASYNTHILE"/>
</dbReference>
<comment type="cofactor">
    <cofactor evidence="10">
        <name>Zn(2+)</name>
        <dbReference type="ChEBI" id="CHEBI:29105"/>
    </cofactor>
    <text evidence="10">Binds 1 zinc ion per subunit.</text>
</comment>
<evidence type="ECO:0000256" key="10">
    <source>
        <dbReference type="HAMAP-Rule" id="MF_02002"/>
    </source>
</evidence>
<evidence type="ECO:0000256" key="1">
    <source>
        <dbReference type="ARBA" id="ARBA00006887"/>
    </source>
</evidence>
<dbReference type="InterPro" id="IPR002301">
    <property type="entry name" value="Ile-tRNA-ligase"/>
</dbReference>
<protein>
    <recommendedName>
        <fullName evidence="10">Isoleucine--tRNA ligase</fullName>
        <ecNumber evidence="10">6.1.1.5</ecNumber>
    </recommendedName>
    <alternativeName>
        <fullName evidence="10">Isoleucyl-tRNA synthetase</fullName>
        <shortName evidence="10">IleRS</shortName>
    </alternativeName>
</protein>
<comment type="function">
    <text evidence="8 10">Catalyzes the attachment of isoleucine to tRNA(Ile). As IleRS can inadvertently accommodate and process structurally similar amino acids such as valine, to avoid such errors it has two additional distinct tRNA(Ile)-dependent editing activities. One activity is designated as 'pretransfer' editing and involves the hydrolysis of activated Val-AMP. The other activity is designated 'posttransfer' editing and involves deacylation of mischarged Val-tRNA(Ile).</text>
</comment>
<dbReference type="SUPFAM" id="SSF52374">
    <property type="entry name" value="Nucleotidylyl transferase"/>
    <property type="match status" value="1"/>
</dbReference>
<evidence type="ECO:0000256" key="5">
    <source>
        <dbReference type="ARBA" id="ARBA00022840"/>
    </source>
</evidence>
<dbReference type="Gene3D" id="3.40.50.620">
    <property type="entry name" value="HUPs"/>
    <property type="match status" value="2"/>
</dbReference>
<feature type="binding site" evidence="10">
    <location>
        <position position="924"/>
    </location>
    <ligand>
        <name>Zn(2+)</name>
        <dbReference type="ChEBI" id="CHEBI:29105"/>
    </ligand>
</feature>
<dbReference type="Gene3D" id="1.10.10.830">
    <property type="entry name" value="Ile-tRNA synthetase CP2 domain-like"/>
    <property type="match status" value="1"/>
</dbReference>
<evidence type="ECO:0000259" key="12">
    <source>
        <dbReference type="Pfam" id="PF06827"/>
    </source>
</evidence>
<evidence type="ECO:0000256" key="4">
    <source>
        <dbReference type="ARBA" id="ARBA00022741"/>
    </source>
</evidence>
<dbReference type="InterPro" id="IPR002300">
    <property type="entry name" value="aa-tRNA-synth_Ia"/>
</dbReference>
<dbReference type="Pfam" id="PF06827">
    <property type="entry name" value="zf-FPG_IleRS"/>
    <property type="match status" value="1"/>
</dbReference>
<dbReference type="InterPro" id="IPR010663">
    <property type="entry name" value="Znf_FPG/IleRS"/>
</dbReference>
<feature type="binding site" evidence="10">
    <location>
        <position position="943"/>
    </location>
    <ligand>
        <name>Zn(2+)</name>
        <dbReference type="ChEBI" id="CHEBI:29105"/>
    </ligand>
</feature>
<keyword evidence="5 10" id="KW-0067">ATP-binding</keyword>
<dbReference type="CDD" id="cd07960">
    <property type="entry name" value="Anticodon_Ia_Ile_BEm"/>
    <property type="match status" value="1"/>
</dbReference>
<dbReference type="RefSeq" id="WP_012798226.1">
    <property type="nucleotide sequence ID" value="NC_013165.1"/>
</dbReference>
<evidence type="ECO:0000256" key="6">
    <source>
        <dbReference type="ARBA" id="ARBA00022917"/>
    </source>
</evidence>
<proteinExistence type="inferred from homology"/>
<dbReference type="NCBIfam" id="TIGR00392">
    <property type="entry name" value="ileS"/>
    <property type="match status" value="1"/>
</dbReference>
<dbReference type="GO" id="GO:0005829">
    <property type="term" value="C:cytosol"/>
    <property type="evidence" value="ECO:0007669"/>
    <property type="project" value="TreeGrafter"/>
</dbReference>
<dbReference type="GO" id="GO:0008270">
    <property type="term" value="F:zinc ion binding"/>
    <property type="evidence" value="ECO:0007669"/>
    <property type="project" value="UniProtKB-UniRule"/>
</dbReference>
<dbReference type="AlphaFoldDB" id="C7N5D8"/>
<dbReference type="Gene3D" id="1.10.730.20">
    <property type="match status" value="1"/>
</dbReference>
<dbReference type="SUPFAM" id="SSF50677">
    <property type="entry name" value="ValRS/IleRS/LeuRS editing domain"/>
    <property type="match status" value="1"/>
</dbReference>
<keyword evidence="3 10" id="KW-0436">Ligase</keyword>
<evidence type="ECO:0000259" key="11">
    <source>
        <dbReference type="Pfam" id="PF00133"/>
    </source>
</evidence>
<keyword evidence="7 10" id="KW-0030">Aminoacyl-tRNA synthetase</keyword>
<dbReference type="GO" id="GO:0004822">
    <property type="term" value="F:isoleucine-tRNA ligase activity"/>
    <property type="evidence" value="ECO:0007669"/>
    <property type="project" value="UniProtKB-UniRule"/>
</dbReference>
<keyword evidence="15" id="KW-1185">Reference proteome</keyword>
<dbReference type="GO" id="GO:0006428">
    <property type="term" value="P:isoleucyl-tRNA aminoacylation"/>
    <property type="evidence" value="ECO:0007669"/>
    <property type="project" value="UniProtKB-UniRule"/>
</dbReference>
<organism evidence="14 15">
    <name type="scientific">Slackia heliotrinireducens (strain ATCC 29202 / DSM 20476 / NCTC 11029 / RHS 1)</name>
    <name type="common">Peptococcus heliotrinreducens</name>
    <dbReference type="NCBI Taxonomy" id="471855"/>
    <lineage>
        <taxon>Bacteria</taxon>
        <taxon>Bacillati</taxon>
        <taxon>Actinomycetota</taxon>
        <taxon>Coriobacteriia</taxon>
        <taxon>Eggerthellales</taxon>
        <taxon>Eggerthellaceae</taxon>
        <taxon>Slackia</taxon>
    </lineage>
</organism>
<evidence type="ECO:0000256" key="2">
    <source>
        <dbReference type="ARBA" id="ARBA00022490"/>
    </source>
</evidence>
<keyword evidence="4 10" id="KW-0547">Nucleotide-binding</keyword>
<dbReference type="InterPro" id="IPR009080">
    <property type="entry name" value="tRNAsynth_Ia_anticodon-bd"/>
</dbReference>
<dbReference type="GO" id="GO:0002161">
    <property type="term" value="F:aminoacyl-tRNA deacylase activity"/>
    <property type="evidence" value="ECO:0007669"/>
    <property type="project" value="InterPro"/>
</dbReference>
<feature type="short sequence motif" description="'HIGH' region" evidence="10">
    <location>
        <begin position="59"/>
        <end position="69"/>
    </location>
</feature>
<evidence type="ECO:0000256" key="3">
    <source>
        <dbReference type="ARBA" id="ARBA00022598"/>
    </source>
</evidence>
<dbReference type="GO" id="GO:0005524">
    <property type="term" value="F:ATP binding"/>
    <property type="evidence" value="ECO:0007669"/>
    <property type="project" value="UniProtKB-UniRule"/>
</dbReference>
<dbReference type="HOGENOM" id="CLU_001493_7_0_11"/>
<feature type="binding site" evidence="10">
    <location>
        <position position="921"/>
    </location>
    <ligand>
        <name>Zn(2+)</name>
        <dbReference type="ChEBI" id="CHEBI:29105"/>
    </ligand>
</feature>
<dbReference type="STRING" id="471855.Shel_10880"/>
<dbReference type="InterPro" id="IPR014729">
    <property type="entry name" value="Rossmann-like_a/b/a_fold"/>
</dbReference>
<keyword evidence="6 10" id="KW-0648">Protein biosynthesis</keyword>